<name>A0ABP8QT89_9ACTN</name>
<dbReference type="Proteomes" id="UP001500503">
    <property type="component" value="Unassembled WGS sequence"/>
</dbReference>
<reference evidence="2" key="1">
    <citation type="journal article" date="2019" name="Int. J. Syst. Evol. Microbiol.">
        <title>The Global Catalogue of Microorganisms (GCM) 10K type strain sequencing project: providing services to taxonomists for standard genome sequencing and annotation.</title>
        <authorList>
            <consortium name="The Broad Institute Genomics Platform"/>
            <consortium name="The Broad Institute Genome Sequencing Center for Infectious Disease"/>
            <person name="Wu L."/>
            <person name="Ma J."/>
        </authorList>
    </citation>
    <scope>NUCLEOTIDE SEQUENCE [LARGE SCALE GENOMIC DNA]</scope>
    <source>
        <strain evidence="2">JCM 17933</strain>
    </source>
</reference>
<evidence type="ECO:0000313" key="2">
    <source>
        <dbReference type="Proteomes" id="UP001500503"/>
    </source>
</evidence>
<evidence type="ECO:0008006" key="3">
    <source>
        <dbReference type="Google" id="ProtNLM"/>
    </source>
</evidence>
<sequence length="61" mass="6768">MVTEGELLEERVILRIAPGNAASEAVARASGFHLTDEEPVIRERPNGRSLRLHTWAYRPGA</sequence>
<organism evidence="1 2">
    <name type="scientific">Actinoallomurus oryzae</name>
    <dbReference type="NCBI Taxonomy" id="502180"/>
    <lineage>
        <taxon>Bacteria</taxon>
        <taxon>Bacillati</taxon>
        <taxon>Actinomycetota</taxon>
        <taxon>Actinomycetes</taxon>
        <taxon>Streptosporangiales</taxon>
        <taxon>Thermomonosporaceae</taxon>
        <taxon>Actinoallomurus</taxon>
    </lineage>
</organism>
<protein>
    <recommendedName>
        <fullName evidence="3">N-acetyltransferase domain-containing protein</fullName>
    </recommendedName>
</protein>
<dbReference type="EMBL" id="BAABHF010000043">
    <property type="protein sequence ID" value="GAA4509162.1"/>
    <property type="molecule type" value="Genomic_DNA"/>
</dbReference>
<evidence type="ECO:0000313" key="1">
    <source>
        <dbReference type="EMBL" id="GAA4509162.1"/>
    </source>
</evidence>
<proteinExistence type="predicted"/>
<gene>
    <name evidence="1" type="ORF">GCM10023191_069970</name>
</gene>
<accession>A0ABP8QT89</accession>
<keyword evidence="2" id="KW-1185">Reference proteome</keyword>
<comment type="caution">
    <text evidence="1">The sequence shown here is derived from an EMBL/GenBank/DDBJ whole genome shotgun (WGS) entry which is preliminary data.</text>
</comment>